<feature type="domain" description="Gelsolin-like" evidence="3">
    <location>
        <begin position="17"/>
        <end position="83"/>
    </location>
</feature>
<accession>A0AA35SFY8</accession>
<dbReference type="GO" id="GO:0051016">
    <property type="term" value="P:barbed-end actin filament capping"/>
    <property type="evidence" value="ECO:0007669"/>
    <property type="project" value="TreeGrafter"/>
</dbReference>
<dbReference type="PANTHER" id="PTHR11977">
    <property type="entry name" value="VILLIN"/>
    <property type="match status" value="1"/>
</dbReference>
<dbReference type="InterPro" id="IPR007122">
    <property type="entry name" value="Villin/Gelsolin"/>
</dbReference>
<dbReference type="SMART" id="SM00262">
    <property type="entry name" value="GEL"/>
    <property type="match status" value="3"/>
</dbReference>
<keyword evidence="2" id="KW-0732">Signal</keyword>
<comment type="caution">
    <text evidence="4">The sequence shown here is derived from an EMBL/GenBank/DDBJ whole genome shotgun (WGS) entry which is preliminary data.</text>
</comment>
<dbReference type="GO" id="GO:0051014">
    <property type="term" value="P:actin filament severing"/>
    <property type="evidence" value="ECO:0007669"/>
    <property type="project" value="TreeGrafter"/>
</dbReference>
<dbReference type="Proteomes" id="UP001174909">
    <property type="component" value="Unassembled WGS sequence"/>
</dbReference>
<dbReference type="SUPFAM" id="SSF55753">
    <property type="entry name" value="Actin depolymerizing proteins"/>
    <property type="match status" value="3"/>
</dbReference>
<dbReference type="PANTHER" id="PTHR11977:SF123">
    <property type="entry name" value="GELSOLIN"/>
    <property type="match status" value="1"/>
</dbReference>
<organism evidence="4 5">
    <name type="scientific">Geodia barretti</name>
    <name type="common">Barrett's horny sponge</name>
    <dbReference type="NCBI Taxonomy" id="519541"/>
    <lineage>
        <taxon>Eukaryota</taxon>
        <taxon>Metazoa</taxon>
        <taxon>Porifera</taxon>
        <taxon>Demospongiae</taxon>
        <taxon>Heteroscleromorpha</taxon>
        <taxon>Tetractinellida</taxon>
        <taxon>Astrophorina</taxon>
        <taxon>Geodiidae</taxon>
        <taxon>Geodia</taxon>
    </lineage>
</organism>
<feature type="non-terminal residue" evidence="4">
    <location>
        <position position="1"/>
    </location>
</feature>
<dbReference type="AlphaFoldDB" id="A0AA35SFY8"/>
<dbReference type="CDD" id="cd11292">
    <property type="entry name" value="gelsolin_S3_like"/>
    <property type="match status" value="1"/>
</dbReference>
<dbReference type="EMBL" id="CASHTH010002399">
    <property type="protein sequence ID" value="CAI8029370.1"/>
    <property type="molecule type" value="Genomic_DNA"/>
</dbReference>
<name>A0AA35SFY8_GEOBA</name>
<dbReference type="GO" id="GO:0005737">
    <property type="term" value="C:cytoplasm"/>
    <property type="evidence" value="ECO:0007669"/>
    <property type="project" value="TreeGrafter"/>
</dbReference>
<keyword evidence="1" id="KW-0677">Repeat</keyword>
<protein>
    <submittedName>
        <fullName evidence="4">Advillin</fullName>
    </submittedName>
</protein>
<evidence type="ECO:0000259" key="3">
    <source>
        <dbReference type="Pfam" id="PF00626"/>
    </source>
</evidence>
<dbReference type="CDD" id="cd11289">
    <property type="entry name" value="gelsolin_S2_like"/>
    <property type="match status" value="1"/>
</dbReference>
<evidence type="ECO:0000313" key="4">
    <source>
        <dbReference type="EMBL" id="CAI8029370.1"/>
    </source>
</evidence>
<dbReference type="PRINTS" id="PR00597">
    <property type="entry name" value="GELSOLIN"/>
</dbReference>
<reference evidence="4" key="1">
    <citation type="submission" date="2023-03" db="EMBL/GenBank/DDBJ databases">
        <authorList>
            <person name="Steffen K."/>
            <person name="Cardenas P."/>
        </authorList>
    </citation>
    <scope>NUCLEOTIDE SEQUENCE</scope>
</reference>
<evidence type="ECO:0000256" key="2">
    <source>
        <dbReference type="SAM" id="SignalP"/>
    </source>
</evidence>
<gene>
    <name evidence="4" type="ORF">GBAR_LOCUS16690</name>
</gene>
<keyword evidence="5" id="KW-1185">Reference proteome</keyword>
<dbReference type="Gene3D" id="3.40.20.10">
    <property type="entry name" value="Severin"/>
    <property type="match status" value="3"/>
</dbReference>
<feature type="signal peptide" evidence="2">
    <location>
        <begin position="1"/>
        <end position="21"/>
    </location>
</feature>
<dbReference type="GO" id="GO:0051015">
    <property type="term" value="F:actin filament binding"/>
    <property type="evidence" value="ECO:0007669"/>
    <property type="project" value="InterPro"/>
</dbReference>
<dbReference type="CDD" id="cd11293">
    <property type="entry name" value="gelsolin_S4_like"/>
    <property type="match status" value="1"/>
</dbReference>
<dbReference type="GO" id="GO:0008154">
    <property type="term" value="P:actin polymerization or depolymerization"/>
    <property type="evidence" value="ECO:0007669"/>
    <property type="project" value="TreeGrafter"/>
</dbReference>
<dbReference type="InterPro" id="IPR007123">
    <property type="entry name" value="Gelsolin-like_dom"/>
</dbReference>
<dbReference type="InterPro" id="IPR029006">
    <property type="entry name" value="ADF-H/Gelsolin-like_dom_sf"/>
</dbReference>
<feature type="chain" id="PRO_5041414263" evidence="2">
    <location>
        <begin position="22"/>
        <end position="370"/>
    </location>
</feature>
<sequence>LLARLITQSILTFLQTKLAWSSMNSGDCFILDLGLTIYVWNGASAGLMEKRKALDVARRIRDEERGGRAEMGVMEEGTMDPEFVKTLNAIADGTPKDICDPTDDTTFERISRDSVKLYRVSDASGSLEITEAGSYPLSRDLLDSNDAFILDTGSGGIFAWLGKKATKEEKKAAFKNAVDFIQQKKYPNWTHVTTVREGAETPLFKQNFSKWIGKNETTSLATGRVSTTTKVQPKFDVNKMHTKGSRESQHLVDDGSGNVQVWRIEDFEMAPVDPNMYGQFYGGDSYVILYTYVVNGKESYIIYFWQGQESSQDERSAAALHAVHLDDKYGGAPVQVRVVQGKEPDHFLLVFRGRMVVHSGGRASAFKNRF</sequence>
<feature type="domain" description="Gelsolin-like" evidence="3">
    <location>
        <begin position="136"/>
        <end position="204"/>
    </location>
</feature>
<dbReference type="Pfam" id="PF00626">
    <property type="entry name" value="Gelsolin"/>
    <property type="match status" value="3"/>
</dbReference>
<dbReference type="GO" id="GO:0005546">
    <property type="term" value="F:phosphatidylinositol-4,5-bisphosphate binding"/>
    <property type="evidence" value="ECO:0007669"/>
    <property type="project" value="TreeGrafter"/>
</dbReference>
<feature type="domain" description="Gelsolin-like" evidence="3">
    <location>
        <begin position="267"/>
        <end position="348"/>
    </location>
</feature>
<proteinExistence type="predicted"/>
<evidence type="ECO:0000313" key="5">
    <source>
        <dbReference type="Proteomes" id="UP001174909"/>
    </source>
</evidence>
<evidence type="ECO:0000256" key="1">
    <source>
        <dbReference type="ARBA" id="ARBA00022737"/>
    </source>
</evidence>
<dbReference type="GO" id="GO:0015629">
    <property type="term" value="C:actin cytoskeleton"/>
    <property type="evidence" value="ECO:0007669"/>
    <property type="project" value="TreeGrafter"/>
</dbReference>